<accession>A0AA35YVC9</accession>
<evidence type="ECO:0000313" key="3">
    <source>
        <dbReference type="Proteomes" id="UP001177003"/>
    </source>
</evidence>
<dbReference type="AlphaFoldDB" id="A0AA35YVC9"/>
<evidence type="ECO:0000313" key="2">
    <source>
        <dbReference type="EMBL" id="CAI9280955.1"/>
    </source>
</evidence>
<evidence type="ECO:0000256" key="1">
    <source>
        <dbReference type="SAM" id="MobiDB-lite"/>
    </source>
</evidence>
<dbReference type="Proteomes" id="UP001177003">
    <property type="component" value="Chromosome 4"/>
</dbReference>
<sequence length="99" mass="11369">MKISGCHTPSRRSSLLASPFSLFNLENKDYVKFRNVDLSTFDEKYALLFWDSVAIRDHIMTPLQFQNNSNPNEENVEGKGDSDDINLDDDVDPLFPSFH</sequence>
<keyword evidence="3" id="KW-1185">Reference proteome</keyword>
<protein>
    <submittedName>
        <fullName evidence="2">Uncharacterized protein</fullName>
    </submittedName>
</protein>
<organism evidence="2 3">
    <name type="scientific">Lactuca saligna</name>
    <name type="common">Willowleaf lettuce</name>
    <dbReference type="NCBI Taxonomy" id="75948"/>
    <lineage>
        <taxon>Eukaryota</taxon>
        <taxon>Viridiplantae</taxon>
        <taxon>Streptophyta</taxon>
        <taxon>Embryophyta</taxon>
        <taxon>Tracheophyta</taxon>
        <taxon>Spermatophyta</taxon>
        <taxon>Magnoliopsida</taxon>
        <taxon>eudicotyledons</taxon>
        <taxon>Gunneridae</taxon>
        <taxon>Pentapetalae</taxon>
        <taxon>asterids</taxon>
        <taxon>campanulids</taxon>
        <taxon>Asterales</taxon>
        <taxon>Asteraceae</taxon>
        <taxon>Cichorioideae</taxon>
        <taxon>Cichorieae</taxon>
        <taxon>Lactucinae</taxon>
        <taxon>Lactuca</taxon>
    </lineage>
</organism>
<reference evidence="2" key="1">
    <citation type="submission" date="2023-04" db="EMBL/GenBank/DDBJ databases">
        <authorList>
            <person name="Vijverberg K."/>
            <person name="Xiong W."/>
            <person name="Schranz E."/>
        </authorList>
    </citation>
    <scope>NUCLEOTIDE SEQUENCE</scope>
</reference>
<feature type="compositionally biased region" description="Acidic residues" evidence="1">
    <location>
        <begin position="83"/>
        <end position="92"/>
    </location>
</feature>
<name>A0AA35YVC9_LACSI</name>
<feature type="region of interest" description="Disordered" evidence="1">
    <location>
        <begin position="64"/>
        <end position="99"/>
    </location>
</feature>
<feature type="compositionally biased region" description="Polar residues" evidence="1">
    <location>
        <begin position="64"/>
        <end position="73"/>
    </location>
</feature>
<dbReference type="EMBL" id="OX465080">
    <property type="protein sequence ID" value="CAI9280955.1"/>
    <property type="molecule type" value="Genomic_DNA"/>
</dbReference>
<proteinExistence type="predicted"/>
<gene>
    <name evidence="2" type="ORF">LSALG_LOCUS20677</name>
</gene>